<keyword evidence="5" id="KW-0378">Hydrolase</keyword>
<evidence type="ECO:0000313" key="5">
    <source>
        <dbReference type="EMBL" id="WWD81908.1"/>
    </source>
</evidence>
<dbReference type="EC" id="5.4.2.11" evidence="2"/>
<dbReference type="InterPro" id="IPR029033">
    <property type="entry name" value="His_PPase_superfam"/>
</dbReference>
<dbReference type="Proteomes" id="UP001348492">
    <property type="component" value="Chromosome"/>
</dbReference>
<evidence type="ECO:0000256" key="1">
    <source>
        <dbReference type="ARBA" id="ARBA00006717"/>
    </source>
</evidence>
<dbReference type="InterPro" id="IPR005952">
    <property type="entry name" value="Phosphogly_mut1"/>
</dbReference>
<dbReference type="PIRSF" id="PIRSF000709">
    <property type="entry name" value="6PFK_2-Ptase"/>
    <property type="match status" value="1"/>
</dbReference>
<dbReference type="GO" id="GO:0016787">
    <property type="term" value="F:hydrolase activity"/>
    <property type="evidence" value="ECO:0007669"/>
    <property type="project" value="UniProtKB-KW"/>
</dbReference>
<accession>A0ABZ2EQK0</accession>
<dbReference type="SUPFAM" id="SSF53254">
    <property type="entry name" value="Phosphoglycerate mutase-like"/>
    <property type="match status" value="1"/>
</dbReference>
<keyword evidence="3" id="KW-0324">Glycolysis</keyword>
<dbReference type="Pfam" id="PF00300">
    <property type="entry name" value="His_Phos_1"/>
    <property type="match status" value="1"/>
</dbReference>
<dbReference type="CDD" id="cd07067">
    <property type="entry name" value="HP_PGM_like"/>
    <property type="match status" value="1"/>
</dbReference>
<gene>
    <name evidence="5" type="primary">pspA_1</name>
    <name evidence="5" type="ORF">TEGL_02740</name>
</gene>
<proteinExistence type="inferred from homology"/>
<evidence type="ECO:0000313" key="6">
    <source>
        <dbReference type="Proteomes" id="UP001348492"/>
    </source>
</evidence>
<evidence type="ECO:0000256" key="2">
    <source>
        <dbReference type="ARBA" id="ARBA00012028"/>
    </source>
</evidence>
<dbReference type="EMBL" id="CP117523">
    <property type="protein sequence ID" value="WWD81908.1"/>
    <property type="molecule type" value="Genomic_DNA"/>
</dbReference>
<sequence>MIKFILVRHGITVCNECGVFSGLTDSILSEKGKSQASKIAKYLKDEDIDKIYTTPFSRTKDTIKKLAEFKHIQIKETCQLNEINFGDFEGLPFKVIEEKYPEEVEKMIKEGFEYKYPNGESSKDTFIRVKNEIKKIINNNDNSTILICSHGGTIRNIISYLLCDDYKYHWNFKIENGSITEIEVDNNFAVINKLNDTSYMNM</sequence>
<comment type="similarity">
    <text evidence="1">Belongs to the phosphoglycerate mutase family. BPG-dependent PGAM subfamily.</text>
</comment>
<dbReference type="RefSeq" id="WP_018591908.1">
    <property type="nucleotide sequence ID" value="NZ_CP117523.1"/>
</dbReference>
<protein>
    <recommendedName>
        <fullName evidence="2">phosphoglycerate mutase (2,3-diphosphoglycerate-dependent)</fullName>
        <ecNumber evidence="2">5.4.2.11</ecNumber>
    </recommendedName>
</protein>
<dbReference type="InterPro" id="IPR013078">
    <property type="entry name" value="His_Pase_superF_clade-1"/>
</dbReference>
<dbReference type="Gene3D" id="3.40.50.1240">
    <property type="entry name" value="Phosphoglycerate mutase-like"/>
    <property type="match status" value="1"/>
</dbReference>
<keyword evidence="6" id="KW-1185">Reference proteome</keyword>
<name>A0ABZ2EQK0_9FIRM</name>
<dbReference type="PANTHER" id="PTHR11931">
    <property type="entry name" value="PHOSPHOGLYCERATE MUTASE"/>
    <property type="match status" value="1"/>
</dbReference>
<evidence type="ECO:0000256" key="4">
    <source>
        <dbReference type="ARBA" id="ARBA00023235"/>
    </source>
</evidence>
<evidence type="ECO:0000256" key="3">
    <source>
        <dbReference type="ARBA" id="ARBA00023152"/>
    </source>
</evidence>
<organism evidence="5 6">
    <name type="scientific">Terrisporobacter glycolicus ATCC 14880 = DSM 1288</name>
    <dbReference type="NCBI Taxonomy" id="1121315"/>
    <lineage>
        <taxon>Bacteria</taxon>
        <taxon>Bacillati</taxon>
        <taxon>Bacillota</taxon>
        <taxon>Clostridia</taxon>
        <taxon>Peptostreptococcales</taxon>
        <taxon>Peptostreptococcaceae</taxon>
        <taxon>Terrisporobacter</taxon>
    </lineage>
</organism>
<keyword evidence="4" id="KW-0413">Isomerase</keyword>
<dbReference type="SMART" id="SM00855">
    <property type="entry name" value="PGAM"/>
    <property type="match status" value="1"/>
</dbReference>
<reference evidence="5 6" key="1">
    <citation type="journal article" date="2023" name="PLoS ONE">
        <title>Genome-based metabolic and phylogenomic analysis of three Terrisporobacter species.</title>
        <authorList>
            <person name="Boer T."/>
            <person name="Bengelsdorf F.R."/>
            <person name="Bomeke M."/>
            <person name="Daniel R."/>
            <person name="Poehlein A."/>
        </authorList>
    </citation>
    <scope>NUCLEOTIDE SEQUENCE [LARGE SCALE GENOMIC DNA]</scope>
    <source>
        <strain evidence="5 6">DSM 1288</strain>
    </source>
</reference>